<keyword evidence="3" id="KW-0949">S-adenosyl-L-methionine</keyword>
<evidence type="ECO:0000313" key="5">
    <source>
        <dbReference type="EMBL" id="SEH89053.1"/>
    </source>
</evidence>
<dbReference type="EMBL" id="FNXG01000002">
    <property type="protein sequence ID" value="SEH89053.1"/>
    <property type="molecule type" value="Genomic_DNA"/>
</dbReference>
<dbReference type="Gene3D" id="3.40.1010.10">
    <property type="entry name" value="Cobalt-precorrin-4 Transmethylase, Domain 1"/>
    <property type="match status" value="1"/>
</dbReference>
<dbReference type="Proteomes" id="UP000199125">
    <property type="component" value="Unassembled WGS sequence"/>
</dbReference>
<dbReference type="GO" id="GO:0008168">
    <property type="term" value="F:methyltransferase activity"/>
    <property type="evidence" value="ECO:0007669"/>
    <property type="project" value="UniProtKB-KW"/>
</dbReference>
<organism evidence="5 6">
    <name type="scientific">Paracoccus alkenifer</name>
    <dbReference type="NCBI Taxonomy" id="65735"/>
    <lineage>
        <taxon>Bacteria</taxon>
        <taxon>Pseudomonadati</taxon>
        <taxon>Pseudomonadota</taxon>
        <taxon>Alphaproteobacteria</taxon>
        <taxon>Rhodobacterales</taxon>
        <taxon>Paracoccaceae</taxon>
        <taxon>Paracoccus</taxon>
    </lineage>
</organism>
<keyword evidence="1 5" id="KW-0489">Methyltransferase</keyword>
<evidence type="ECO:0000259" key="4">
    <source>
        <dbReference type="Pfam" id="PF00590"/>
    </source>
</evidence>
<name>A0A1H6LS38_9RHOB</name>
<dbReference type="InterPro" id="IPR035996">
    <property type="entry name" value="4pyrrol_Methylase_sf"/>
</dbReference>
<dbReference type="STRING" id="65735.SAMN04488075_1652"/>
<evidence type="ECO:0000256" key="2">
    <source>
        <dbReference type="ARBA" id="ARBA00022679"/>
    </source>
</evidence>
<keyword evidence="6" id="KW-1185">Reference proteome</keyword>
<dbReference type="Pfam" id="PF00590">
    <property type="entry name" value="TP_methylase"/>
    <property type="match status" value="1"/>
</dbReference>
<reference evidence="6" key="1">
    <citation type="submission" date="2016-10" db="EMBL/GenBank/DDBJ databases">
        <authorList>
            <person name="Varghese N."/>
            <person name="Submissions S."/>
        </authorList>
    </citation>
    <scope>NUCLEOTIDE SEQUENCE [LARGE SCALE GENOMIC DNA]</scope>
    <source>
        <strain evidence="6">DSM 11593</strain>
    </source>
</reference>
<proteinExistence type="predicted"/>
<dbReference type="CDD" id="cd11724">
    <property type="entry name" value="TP_methylase"/>
    <property type="match status" value="1"/>
</dbReference>
<dbReference type="SUPFAM" id="SSF53790">
    <property type="entry name" value="Tetrapyrrole methylase"/>
    <property type="match status" value="1"/>
</dbReference>
<feature type="domain" description="Tetrapyrrole methylase" evidence="4">
    <location>
        <begin position="6"/>
        <end position="217"/>
    </location>
</feature>
<keyword evidence="2" id="KW-0808">Transferase</keyword>
<dbReference type="InterPro" id="IPR014777">
    <property type="entry name" value="4pyrrole_Mease_sub1"/>
</dbReference>
<dbReference type="InterPro" id="IPR050161">
    <property type="entry name" value="Siro_Cobalamin_biosynth"/>
</dbReference>
<dbReference type="PANTHER" id="PTHR45790">
    <property type="entry name" value="SIROHEME SYNTHASE-RELATED"/>
    <property type="match status" value="1"/>
</dbReference>
<dbReference type="AlphaFoldDB" id="A0A1H6LS38"/>
<dbReference type="InterPro" id="IPR014776">
    <property type="entry name" value="4pyrrole_Mease_sub2"/>
</dbReference>
<sequence>MPQGGFHIVNAGAGTADNITLRGWQLLQRADLVIASESVRRQYASALDGKQVVDGGHGLFTDLALRRASPDEVAAQEAEIRALIEAAHAAGKIIVLLESGDAALFSPYRGYLTAFRHLHPVLVPGVSSFNAANAALAQSLLHDQGQRLQLSGLAAFMAAEPGAALPDSWVLFCMGLDLPQLIAQARRLYPASTQVALVLRAGYPDGEVIRLTVGELDRIAERPVAVPYCLLYIGIDTI</sequence>
<evidence type="ECO:0000256" key="3">
    <source>
        <dbReference type="ARBA" id="ARBA00022691"/>
    </source>
</evidence>
<dbReference type="Gene3D" id="3.30.950.10">
    <property type="entry name" value="Methyltransferase, Cobalt-precorrin-4 Transmethylase, Domain 2"/>
    <property type="match status" value="1"/>
</dbReference>
<dbReference type="GO" id="GO:0032259">
    <property type="term" value="P:methylation"/>
    <property type="evidence" value="ECO:0007669"/>
    <property type="project" value="UniProtKB-KW"/>
</dbReference>
<dbReference type="InterPro" id="IPR000878">
    <property type="entry name" value="4pyrrol_Mease"/>
</dbReference>
<evidence type="ECO:0000256" key="1">
    <source>
        <dbReference type="ARBA" id="ARBA00022603"/>
    </source>
</evidence>
<evidence type="ECO:0000313" key="6">
    <source>
        <dbReference type="Proteomes" id="UP000199125"/>
    </source>
</evidence>
<gene>
    <name evidence="5" type="ORF">SAMN04488075_1652</name>
</gene>
<dbReference type="RefSeq" id="WP_177172514.1">
    <property type="nucleotide sequence ID" value="NZ_FNXG01000002.1"/>
</dbReference>
<accession>A0A1H6LS38</accession>
<protein>
    <submittedName>
        <fullName evidence="5">Precorrin-4 methylase</fullName>
    </submittedName>
</protein>